<accession>A0A560W9R4</accession>
<dbReference type="InterPro" id="IPR007527">
    <property type="entry name" value="Znf_SWIM"/>
</dbReference>
<sequence>MICVLPGIGGRLDSRRLVGPVDDRAAVSPDPATVDQVQESKRDAVGWAAGLSDVVLAHLFDEGTLERARVYAEVAVGGITVGDGGSVVLAEVQGTRPRPYQVLVTVSGDVTDLELSTRCSCPVARHCKHIAAVLLRLRSENAPEQPALPPWRELLDSVAAQDDRAEERAERQRAAPAPDLVVLVEIDEVRYGWGRAPVTMVRLRGSRIGKTGRAVRNLSWSAVIEGKGYNAYAGRARQPMVREEHAALAEELLALDGRGRYHYRSYGSADAVDLGDLGAKGWDWVRRAMDAGVSFVEVPGQESVRVDPDPVALVASLTGADEGGVELEVRVDGRDEAGAVVTLAGDPVSMAVLHADGSRLVRPLGQTPADLLALVGVGPIRVEADDVADLLATYLPVLRRHTRLESPDGAVDLSALPWTRLVARVHSPEHTRLEVEWGFEQVSPPARRGGDEQVAAVVPVPVVLRPEQRERLAEVEALTELPGHQSGQSVRLPTRSTFDGADAVTVGEIVLPLLEDDPGVRVERLGTLPLYREAEDDAVVHVSIDETEGTDWFDLSVEVSIDGEQVPLVNLLDALSRGEGVMLLPSGTWFRLDRPELAQLRDLLEEAQDLRDPESGALRVSRYHVGYFDELVELGVVERQAKGWARQVERLRSVQIDPAPPLPDQLSATLRPYQLDGYQWLSALWDAGLGGILADDMGLGKTIQVLATLSRAQERGDLDGPVLVVAPTSVVGTWVAEAARFAPRLRVVARPRTTAKSAEPIADVLDRADVVVTTYAVARIDAEAFAEHRWRALVLDEAHTVKNHQSKTYRAVRALPREVTLAVTGTPVENSLMDLWALLSLVAPGLYPRPDRFSTQWRRPIERGDGERLAVLHRRVRPLMLRRTKDEVAIDLPPKTVQLLEVVLDPAHRRTYDRQLQRERQRMLGLLRDPEANRVAILASLTRLRQLALDPRLISDTEGAGAAGGQPGRDSAKIDVLVDHLRELAGEGHRALVFSQFTSFLGLVRARLEREQIGYSYLDGSTTARQRVVEDFRTGDDPVFLISLKAGGTGLTLTEADYVFVLDPWWNPAAETQAIDRAHRIGQDKPVMVYRMVAADTIEDKVVALQDRKRDLVARVVDDDPLTAGVTAEDLASLLDPGSA</sequence>
<dbReference type="GO" id="GO:0016787">
    <property type="term" value="F:hydrolase activity"/>
    <property type="evidence" value="ECO:0007669"/>
    <property type="project" value="UniProtKB-KW"/>
</dbReference>
<dbReference type="InterPro" id="IPR049730">
    <property type="entry name" value="SNF2/RAD54-like_C"/>
</dbReference>
<dbReference type="Pfam" id="PF00271">
    <property type="entry name" value="Helicase_C"/>
    <property type="match status" value="1"/>
</dbReference>
<dbReference type="InterPro" id="IPR000330">
    <property type="entry name" value="SNF2_N"/>
</dbReference>
<dbReference type="GO" id="GO:0008270">
    <property type="term" value="F:zinc ion binding"/>
    <property type="evidence" value="ECO:0007669"/>
    <property type="project" value="UniProtKB-KW"/>
</dbReference>
<feature type="domain" description="Helicase ATP-binding" evidence="4">
    <location>
        <begin position="682"/>
        <end position="845"/>
    </location>
</feature>
<evidence type="ECO:0000256" key="2">
    <source>
        <dbReference type="PROSITE-ProRule" id="PRU00325"/>
    </source>
</evidence>
<dbReference type="InterPro" id="IPR001650">
    <property type="entry name" value="Helicase_C-like"/>
</dbReference>
<evidence type="ECO:0000313" key="6">
    <source>
        <dbReference type="EMBL" id="TWD14373.1"/>
    </source>
</evidence>
<dbReference type="Pfam" id="PF00176">
    <property type="entry name" value="SNF2-rel_dom"/>
    <property type="match status" value="1"/>
</dbReference>
<dbReference type="GO" id="GO:0004386">
    <property type="term" value="F:helicase activity"/>
    <property type="evidence" value="ECO:0007669"/>
    <property type="project" value="UniProtKB-KW"/>
</dbReference>
<dbReference type="SUPFAM" id="SSF52540">
    <property type="entry name" value="P-loop containing nucleoside triphosphate hydrolases"/>
    <property type="match status" value="2"/>
</dbReference>
<feature type="domain" description="Helicase C-terminal" evidence="5">
    <location>
        <begin position="973"/>
        <end position="1132"/>
    </location>
</feature>
<keyword evidence="7" id="KW-1185">Reference proteome</keyword>
<dbReference type="SMART" id="SM00490">
    <property type="entry name" value="HELICc"/>
    <property type="match status" value="1"/>
</dbReference>
<evidence type="ECO:0000259" key="3">
    <source>
        <dbReference type="PROSITE" id="PS50966"/>
    </source>
</evidence>
<evidence type="ECO:0000256" key="1">
    <source>
        <dbReference type="ARBA" id="ARBA00022801"/>
    </source>
</evidence>
<evidence type="ECO:0000259" key="4">
    <source>
        <dbReference type="PROSITE" id="PS51192"/>
    </source>
</evidence>
<dbReference type="PROSITE" id="PS51192">
    <property type="entry name" value="HELICASE_ATP_BIND_1"/>
    <property type="match status" value="1"/>
</dbReference>
<dbReference type="SMART" id="SM00487">
    <property type="entry name" value="DEXDc"/>
    <property type="match status" value="1"/>
</dbReference>
<keyword evidence="6" id="KW-0547">Nucleotide-binding</keyword>
<protein>
    <submittedName>
        <fullName evidence="6">SNF2 family DNA or RNA helicase</fullName>
    </submittedName>
</protein>
<dbReference type="PROSITE" id="PS50966">
    <property type="entry name" value="ZF_SWIM"/>
    <property type="match status" value="1"/>
</dbReference>
<dbReference type="AlphaFoldDB" id="A0A560W9R4"/>
<feature type="domain" description="SWIM-type" evidence="3">
    <location>
        <begin position="104"/>
        <end position="138"/>
    </location>
</feature>
<name>A0A560W9R4_9MICO</name>
<dbReference type="InterPro" id="IPR014001">
    <property type="entry name" value="Helicase_ATP-bd"/>
</dbReference>
<keyword evidence="1" id="KW-0378">Hydrolase</keyword>
<dbReference type="PANTHER" id="PTHR10799">
    <property type="entry name" value="SNF2/RAD54 HELICASE FAMILY"/>
    <property type="match status" value="1"/>
</dbReference>
<evidence type="ECO:0000313" key="7">
    <source>
        <dbReference type="Proteomes" id="UP000315628"/>
    </source>
</evidence>
<dbReference type="InterPro" id="IPR038718">
    <property type="entry name" value="SNF2-like_sf"/>
</dbReference>
<dbReference type="Proteomes" id="UP000315628">
    <property type="component" value="Unassembled WGS sequence"/>
</dbReference>
<keyword evidence="6" id="KW-0067">ATP-binding</keyword>
<comment type="caution">
    <text evidence="6">The sequence shown here is derived from an EMBL/GenBank/DDBJ whole genome shotgun (WGS) entry which is preliminary data.</text>
</comment>
<gene>
    <name evidence="6" type="ORF">FB557_1782</name>
</gene>
<organism evidence="6 7">
    <name type="scientific">Marihabitans asiaticum</name>
    <dbReference type="NCBI Taxonomy" id="415218"/>
    <lineage>
        <taxon>Bacteria</taxon>
        <taxon>Bacillati</taxon>
        <taxon>Actinomycetota</taxon>
        <taxon>Actinomycetes</taxon>
        <taxon>Micrococcales</taxon>
        <taxon>Intrasporangiaceae</taxon>
        <taxon>Marihabitans</taxon>
    </lineage>
</organism>
<keyword evidence="2" id="KW-0863">Zinc-finger</keyword>
<dbReference type="InterPro" id="IPR027417">
    <property type="entry name" value="P-loop_NTPase"/>
</dbReference>
<dbReference type="Gene3D" id="3.40.50.300">
    <property type="entry name" value="P-loop containing nucleotide triphosphate hydrolases"/>
    <property type="match status" value="1"/>
</dbReference>
<dbReference type="CDD" id="cd18793">
    <property type="entry name" value="SF2_C_SNF"/>
    <property type="match status" value="1"/>
</dbReference>
<keyword evidence="2" id="KW-0862">Zinc</keyword>
<dbReference type="Gene3D" id="3.40.50.10810">
    <property type="entry name" value="Tandem AAA-ATPase domain"/>
    <property type="match status" value="1"/>
</dbReference>
<keyword evidence="6" id="KW-0347">Helicase</keyword>
<dbReference type="GO" id="GO:0005524">
    <property type="term" value="F:ATP binding"/>
    <property type="evidence" value="ECO:0007669"/>
    <property type="project" value="InterPro"/>
</dbReference>
<proteinExistence type="predicted"/>
<keyword evidence="2" id="KW-0479">Metal-binding</keyword>
<dbReference type="EMBL" id="VIUW01000003">
    <property type="protein sequence ID" value="TWD14373.1"/>
    <property type="molecule type" value="Genomic_DNA"/>
</dbReference>
<evidence type="ECO:0000259" key="5">
    <source>
        <dbReference type="PROSITE" id="PS51194"/>
    </source>
</evidence>
<dbReference type="PROSITE" id="PS51194">
    <property type="entry name" value="HELICASE_CTER"/>
    <property type="match status" value="1"/>
</dbReference>
<reference evidence="6 7" key="1">
    <citation type="submission" date="2019-06" db="EMBL/GenBank/DDBJ databases">
        <title>Sequencing the genomes of 1000 actinobacteria strains.</title>
        <authorList>
            <person name="Klenk H.-P."/>
        </authorList>
    </citation>
    <scope>NUCLEOTIDE SEQUENCE [LARGE SCALE GENOMIC DNA]</scope>
    <source>
        <strain evidence="6 7">DSM 18935</strain>
    </source>
</reference>
<dbReference type="OrthoDB" id="9760715at2"/>